<evidence type="ECO:0000313" key="2">
    <source>
        <dbReference type="Proteomes" id="UP001344251"/>
    </source>
</evidence>
<evidence type="ECO:0000313" key="1">
    <source>
        <dbReference type="EMBL" id="WSB71436.1"/>
    </source>
</evidence>
<accession>A0ABZ1FMW0</accession>
<organism evidence="1 2">
    <name type="scientific">Streptomyces decoyicus</name>
    <dbReference type="NCBI Taxonomy" id="249567"/>
    <lineage>
        <taxon>Bacteria</taxon>
        <taxon>Bacillati</taxon>
        <taxon>Actinomycetota</taxon>
        <taxon>Actinomycetes</taxon>
        <taxon>Kitasatosporales</taxon>
        <taxon>Streptomycetaceae</taxon>
        <taxon>Streptomyces</taxon>
    </lineage>
</organism>
<keyword evidence="2" id="KW-1185">Reference proteome</keyword>
<name>A0ABZ1FMW0_9ACTN</name>
<gene>
    <name evidence="1" type="ORF">OG863_27785</name>
</gene>
<reference evidence="1 2" key="1">
    <citation type="submission" date="2022-10" db="EMBL/GenBank/DDBJ databases">
        <title>The complete genomes of actinobacterial strains from the NBC collection.</title>
        <authorList>
            <person name="Joergensen T.S."/>
            <person name="Alvarez Arevalo M."/>
            <person name="Sterndorff E.B."/>
            <person name="Faurdal D."/>
            <person name="Vuksanovic O."/>
            <person name="Mourched A.-S."/>
            <person name="Charusanti P."/>
            <person name="Shaw S."/>
            <person name="Blin K."/>
            <person name="Weber T."/>
        </authorList>
    </citation>
    <scope>NUCLEOTIDE SEQUENCE [LARGE SCALE GENOMIC DNA]</scope>
    <source>
        <strain evidence="1 2">NBC 01774</strain>
    </source>
</reference>
<dbReference type="RefSeq" id="WP_326621044.1">
    <property type="nucleotide sequence ID" value="NZ_CP109106.1"/>
</dbReference>
<dbReference type="Proteomes" id="UP001344251">
    <property type="component" value="Chromosome"/>
</dbReference>
<sequence length="43" mass="5189">MWTPERVEHWKRTGEKPSPVLVWTPEQTGAFLDFVRDDWLYAL</sequence>
<protein>
    <submittedName>
        <fullName evidence="1">Uncharacterized protein</fullName>
    </submittedName>
</protein>
<proteinExistence type="predicted"/>
<dbReference type="EMBL" id="CP109106">
    <property type="protein sequence ID" value="WSB71436.1"/>
    <property type="molecule type" value="Genomic_DNA"/>
</dbReference>